<dbReference type="InParanoid" id="Q2H9G2"/>
<feature type="compositionally biased region" description="Basic and acidic residues" evidence="2">
    <location>
        <begin position="292"/>
        <end position="301"/>
    </location>
</feature>
<evidence type="ECO:0000313" key="4">
    <source>
        <dbReference type="EMBL" id="EAQ91207.1"/>
    </source>
</evidence>
<sequence length="301" mass="31923">MAPTPGSGMPGMAKQSTPKTMSSRLMTMKFMQRGAAAAAAAAATATDTPEASSPRTPRSDDGSAKRRKTAHAPSAASSPATPLFDQQAMKSAVEEEEKRNRAAIEKRAAELGDSHWVLEGAASLPPRTARPLLNVVEVGFAQIDYAGASSKDDDPFDLGSAPAQPQFQRFNMKKSKAIKKENNESGNSDSDSGSSSGSGEVSDDDEKSSPARAEPSRGRTSTVGDAERRRARSSASGRREEERRKAQQLAGKRRKKEIKLNQLTSISSAGSQAFQRPSPAISCHGCGKPGHKVADCPNKKR</sequence>
<feature type="compositionally biased region" description="Polar residues" evidence="2">
    <location>
        <begin position="47"/>
        <end position="56"/>
    </location>
</feature>
<feature type="compositionally biased region" description="Low complexity" evidence="2">
    <location>
        <begin position="184"/>
        <end position="200"/>
    </location>
</feature>
<dbReference type="OrthoDB" id="427960at2759"/>
<evidence type="ECO:0000259" key="3">
    <source>
        <dbReference type="PROSITE" id="PS50158"/>
    </source>
</evidence>
<dbReference type="InterPro" id="IPR001878">
    <property type="entry name" value="Znf_CCHC"/>
</dbReference>
<dbReference type="AlphaFoldDB" id="Q2H9G2"/>
<dbReference type="OMA" id="MKFMRRA"/>
<feature type="compositionally biased region" description="Low complexity" evidence="2">
    <location>
        <begin position="35"/>
        <end position="46"/>
    </location>
</feature>
<dbReference type="PROSITE" id="PS50158">
    <property type="entry name" value="ZF_CCHC"/>
    <property type="match status" value="1"/>
</dbReference>
<feature type="compositionally biased region" description="Low complexity" evidence="2">
    <location>
        <begin position="71"/>
        <end position="82"/>
    </location>
</feature>
<keyword evidence="1" id="KW-0479">Metal-binding</keyword>
<name>Q2H9G2_CHAGB</name>
<dbReference type="SMART" id="SM00343">
    <property type="entry name" value="ZnF_C2HC"/>
    <property type="match status" value="1"/>
</dbReference>
<dbReference type="GeneID" id="4389802"/>
<dbReference type="STRING" id="306901.Q2H9G2"/>
<dbReference type="eggNOG" id="ENOG502SC34">
    <property type="taxonomic scope" value="Eukaryota"/>
</dbReference>
<feature type="domain" description="CCHC-type" evidence="3">
    <location>
        <begin position="283"/>
        <end position="298"/>
    </location>
</feature>
<evidence type="ECO:0000256" key="2">
    <source>
        <dbReference type="SAM" id="MobiDB-lite"/>
    </source>
</evidence>
<organism evidence="4 5">
    <name type="scientific">Chaetomium globosum (strain ATCC 6205 / CBS 148.51 / DSM 1962 / NBRC 6347 / NRRL 1970)</name>
    <name type="common">Soil fungus</name>
    <dbReference type="NCBI Taxonomy" id="306901"/>
    <lineage>
        <taxon>Eukaryota</taxon>
        <taxon>Fungi</taxon>
        <taxon>Dikarya</taxon>
        <taxon>Ascomycota</taxon>
        <taxon>Pezizomycotina</taxon>
        <taxon>Sordariomycetes</taxon>
        <taxon>Sordariomycetidae</taxon>
        <taxon>Sordariales</taxon>
        <taxon>Chaetomiaceae</taxon>
        <taxon>Chaetomium</taxon>
    </lineage>
</organism>
<dbReference type="Proteomes" id="UP000001056">
    <property type="component" value="Unassembled WGS sequence"/>
</dbReference>
<evidence type="ECO:0000256" key="1">
    <source>
        <dbReference type="PROSITE-ProRule" id="PRU00047"/>
    </source>
</evidence>
<reference evidence="5" key="1">
    <citation type="journal article" date="2015" name="Genome Announc.">
        <title>Draft genome sequence of the cellulolytic fungus Chaetomium globosum.</title>
        <authorList>
            <person name="Cuomo C.A."/>
            <person name="Untereiner W.A."/>
            <person name="Ma L.-J."/>
            <person name="Grabherr M."/>
            <person name="Birren B.W."/>
        </authorList>
    </citation>
    <scope>NUCLEOTIDE SEQUENCE [LARGE SCALE GENOMIC DNA]</scope>
    <source>
        <strain evidence="5">ATCC 6205 / CBS 148.51 / DSM 1962 / NBRC 6347 / NRRL 1970</strain>
    </source>
</reference>
<gene>
    <name evidence="4" type="ORF">CHGG_03142</name>
</gene>
<keyword evidence="1" id="KW-0863">Zinc-finger</keyword>
<feature type="region of interest" description="Disordered" evidence="2">
    <location>
        <begin position="147"/>
        <end position="301"/>
    </location>
</feature>
<feature type="compositionally biased region" description="Basic and acidic residues" evidence="2">
    <location>
        <begin position="92"/>
        <end position="113"/>
    </location>
</feature>
<dbReference type="RefSeq" id="XP_001229658.1">
    <property type="nucleotide sequence ID" value="XM_001229657.1"/>
</dbReference>
<dbReference type="GO" id="GO:0008270">
    <property type="term" value="F:zinc ion binding"/>
    <property type="evidence" value="ECO:0007669"/>
    <property type="project" value="UniProtKB-KW"/>
</dbReference>
<dbReference type="SUPFAM" id="SSF57756">
    <property type="entry name" value="Retrovirus zinc finger-like domains"/>
    <property type="match status" value="1"/>
</dbReference>
<evidence type="ECO:0000313" key="5">
    <source>
        <dbReference type="Proteomes" id="UP000001056"/>
    </source>
</evidence>
<protein>
    <recommendedName>
        <fullName evidence="3">CCHC-type domain-containing protein</fullName>
    </recommendedName>
</protein>
<keyword evidence="5" id="KW-1185">Reference proteome</keyword>
<dbReference type="GO" id="GO:0003676">
    <property type="term" value="F:nucleic acid binding"/>
    <property type="evidence" value="ECO:0007669"/>
    <property type="project" value="InterPro"/>
</dbReference>
<feature type="compositionally biased region" description="Polar residues" evidence="2">
    <location>
        <begin position="14"/>
        <end position="25"/>
    </location>
</feature>
<dbReference type="InterPro" id="IPR036875">
    <property type="entry name" value="Znf_CCHC_sf"/>
</dbReference>
<dbReference type="HOGENOM" id="CLU_059403_1_0_1"/>
<keyword evidence="1" id="KW-0862">Zinc</keyword>
<dbReference type="EMBL" id="CH408030">
    <property type="protein sequence ID" value="EAQ91207.1"/>
    <property type="molecule type" value="Genomic_DNA"/>
</dbReference>
<dbReference type="VEuPathDB" id="FungiDB:CHGG_03142"/>
<feature type="region of interest" description="Disordered" evidence="2">
    <location>
        <begin position="1"/>
        <end position="115"/>
    </location>
</feature>
<accession>Q2H9G2</accession>
<proteinExistence type="predicted"/>
<feature type="compositionally biased region" description="Polar residues" evidence="2">
    <location>
        <begin position="261"/>
        <end position="275"/>
    </location>
</feature>
<dbReference type="Gene3D" id="4.10.60.10">
    <property type="entry name" value="Zinc finger, CCHC-type"/>
    <property type="match status" value="1"/>
</dbReference>